<sequence>MFAITLREFKSLFQSIRAILIIVVLFGVTIGSAKLVSQFKGQLSDLGLGDNAYIIGLMLLLFLASPLFVTSISHSSVNKEIESKTIRFLATKTSRENIIFGKFLGNVSFWVICLTVALLLIVPFSKSFPIVDLIQSIIFVSYFIGLSLFLSTVVNSSAMTMFVGIFISIALPVIGMWSLISKNVIVDTLSYLTPYYYYTQENTAYTYLVLIHIAVFVIASLMIFKRRDL</sequence>
<comment type="caution">
    <text evidence="2">The sequence shown here is derived from an EMBL/GenBank/DDBJ whole genome shotgun (WGS) entry which is preliminary data.</text>
</comment>
<reference evidence="3 5" key="2">
    <citation type="journal article" date="2016" name="Front. Microbiol.">
        <title>Genomic Resource of Rice Seed Associated Bacteria.</title>
        <authorList>
            <person name="Midha S."/>
            <person name="Bansal K."/>
            <person name="Sharma S."/>
            <person name="Kumar N."/>
            <person name="Patil P.P."/>
            <person name="Chaudhry V."/>
            <person name="Patil P.B."/>
        </authorList>
    </citation>
    <scope>NUCLEOTIDE SEQUENCE [LARGE SCALE GENOMIC DNA]</scope>
    <source>
        <strain evidence="3 5">RSA11</strain>
    </source>
</reference>
<dbReference type="Proteomes" id="UP000053797">
    <property type="component" value="Unassembled WGS sequence"/>
</dbReference>
<keyword evidence="1" id="KW-1133">Transmembrane helix</keyword>
<dbReference type="GO" id="GO:0005886">
    <property type="term" value="C:plasma membrane"/>
    <property type="evidence" value="ECO:0007669"/>
    <property type="project" value="UniProtKB-SubCell"/>
</dbReference>
<dbReference type="AlphaFoldDB" id="A0A0V8GC85"/>
<evidence type="ECO:0000313" key="2">
    <source>
        <dbReference type="EMBL" id="KSU47884.1"/>
    </source>
</evidence>
<feature type="transmembrane region" description="Helical" evidence="1">
    <location>
        <begin position="98"/>
        <end position="121"/>
    </location>
</feature>
<dbReference type="EMBL" id="LNQL01000006">
    <property type="protein sequence ID" value="KSU47884.1"/>
    <property type="molecule type" value="Genomic_DNA"/>
</dbReference>
<dbReference type="EMBL" id="LDQV01000012">
    <property type="protein sequence ID" value="KTR27650.1"/>
    <property type="molecule type" value="Genomic_DNA"/>
</dbReference>
<evidence type="ECO:0000256" key="1">
    <source>
        <dbReference type="SAM" id="Phobius"/>
    </source>
</evidence>
<feature type="transmembrane region" description="Helical" evidence="1">
    <location>
        <begin position="53"/>
        <end position="77"/>
    </location>
</feature>
<gene>
    <name evidence="2" type="ORF">AS033_14580</name>
    <name evidence="3" type="ORF">RSA11_02980</name>
</gene>
<evidence type="ECO:0000313" key="5">
    <source>
        <dbReference type="Proteomes" id="UP000072605"/>
    </source>
</evidence>
<dbReference type="Pfam" id="PF12679">
    <property type="entry name" value="ABC2_membrane_2"/>
    <property type="match status" value="1"/>
</dbReference>
<organism evidence="2 4">
    <name type="scientific">Exiguobacterium indicum</name>
    <dbReference type="NCBI Taxonomy" id="296995"/>
    <lineage>
        <taxon>Bacteria</taxon>
        <taxon>Bacillati</taxon>
        <taxon>Bacillota</taxon>
        <taxon>Bacilli</taxon>
        <taxon>Bacillales</taxon>
        <taxon>Bacillales Family XII. Incertae Sedis</taxon>
        <taxon>Exiguobacterium</taxon>
    </lineage>
</organism>
<accession>A0A0V8GC85</accession>
<feature type="transmembrane region" description="Helical" evidence="1">
    <location>
        <begin position="204"/>
        <end position="224"/>
    </location>
</feature>
<evidence type="ECO:0000313" key="4">
    <source>
        <dbReference type="Proteomes" id="UP000053797"/>
    </source>
</evidence>
<protein>
    <submittedName>
        <fullName evidence="3">Membrane protein</fullName>
    </submittedName>
</protein>
<reference evidence="2 4" key="1">
    <citation type="journal article" date="2015" name="Int. J. Syst. Evol. Microbiol.">
        <title>Exiguobacterium enclense sp. nov., isolated from sediment.</title>
        <authorList>
            <person name="Dastager S.G."/>
            <person name="Mawlankar R."/>
            <person name="Sonalkar V.V."/>
            <person name="Thorat M.N."/>
            <person name="Mual P."/>
            <person name="Verma A."/>
            <person name="Krishnamurthi S."/>
            <person name="Tang S.K."/>
            <person name="Li W.J."/>
        </authorList>
    </citation>
    <scope>NUCLEOTIDE SEQUENCE [LARGE SCALE GENOMIC DNA]</scope>
    <source>
        <strain evidence="2 4">NIO-1109</strain>
    </source>
</reference>
<feature type="transmembrane region" description="Helical" evidence="1">
    <location>
        <begin position="133"/>
        <end position="154"/>
    </location>
</feature>
<feature type="transmembrane region" description="Helical" evidence="1">
    <location>
        <begin position="12"/>
        <end position="33"/>
    </location>
</feature>
<keyword evidence="1" id="KW-0812">Transmembrane</keyword>
<evidence type="ECO:0000313" key="3">
    <source>
        <dbReference type="EMBL" id="KTR27650.1"/>
    </source>
</evidence>
<dbReference type="Proteomes" id="UP000072605">
    <property type="component" value="Unassembled WGS sequence"/>
</dbReference>
<feature type="transmembrane region" description="Helical" evidence="1">
    <location>
        <begin position="161"/>
        <end position="180"/>
    </location>
</feature>
<dbReference type="GO" id="GO:0140359">
    <property type="term" value="F:ABC-type transporter activity"/>
    <property type="evidence" value="ECO:0007669"/>
    <property type="project" value="InterPro"/>
</dbReference>
<dbReference type="RefSeq" id="WP_058265892.1">
    <property type="nucleotide sequence ID" value="NZ_FMYN01000006.1"/>
</dbReference>
<dbReference type="PANTHER" id="PTHR43471">
    <property type="entry name" value="ABC TRANSPORTER PERMEASE"/>
    <property type="match status" value="1"/>
</dbReference>
<dbReference type="OrthoDB" id="2580477at2"/>
<keyword evidence="1" id="KW-0472">Membrane</keyword>
<name>A0A0V8GC85_9BACL</name>
<proteinExistence type="predicted"/>